<accession>A0A0K1JNW0</accession>
<dbReference type="Proteomes" id="UP000066480">
    <property type="component" value="Chromosome"/>
</dbReference>
<keyword evidence="2" id="KW-1185">Reference proteome</keyword>
<sequence>MPENDLLARDILGSQELVHDDGQIIDQVTGGSPGPELLYALAVHQRERPKDGVVLAREVVEQRPSGHTGRVGQLVHREAVQAALVGQ</sequence>
<proteinExistence type="predicted"/>
<gene>
    <name evidence="1" type="ORF">VV02_25435</name>
</gene>
<dbReference type="AlphaFoldDB" id="A0A0K1JNW0"/>
<organism evidence="1 2">
    <name type="scientific">Luteipulveratus mongoliensis</name>
    <dbReference type="NCBI Taxonomy" id="571913"/>
    <lineage>
        <taxon>Bacteria</taxon>
        <taxon>Bacillati</taxon>
        <taxon>Actinomycetota</taxon>
        <taxon>Actinomycetes</taxon>
        <taxon>Micrococcales</taxon>
        <taxon>Dermacoccaceae</taxon>
        <taxon>Luteipulveratus</taxon>
    </lineage>
</organism>
<reference evidence="1 2" key="1">
    <citation type="submission" date="2015-03" db="EMBL/GenBank/DDBJ databases">
        <title>Luteipulveratus halotolerans sp. nov., a novel actinobacterium (Dermacoccaceae) from Sarawak, Malaysia.</title>
        <authorList>
            <person name="Juboi H."/>
            <person name="Basik A."/>
            <person name="Shamsul S.S."/>
            <person name="Arnold P."/>
            <person name="Schmitt E.K."/>
            <person name="Sanglier J.-J."/>
            <person name="Yeo T."/>
        </authorList>
    </citation>
    <scope>NUCLEOTIDE SEQUENCE [LARGE SCALE GENOMIC DNA]</scope>
    <source>
        <strain evidence="1 2">MN07-A0370</strain>
    </source>
</reference>
<dbReference type="KEGG" id="lmoi:VV02_25435"/>
<evidence type="ECO:0000313" key="2">
    <source>
        <dbReference type="Proteomes" id="UP000066480"/>
    </source>
</evidence>
<protein>
    <submittedName>
        <fullName evidence="1">Uncharacterized protein</fullName>
    </submittedName>
</protein>
<dbReference type="EMBL" id="CP011112">
    <property type="protein sequence ID" value="AKU18409.1"/>
    <property type="molecule type" value="Genomic_DNA"/>
</dbReference>
<name>A0A0K1JNW0_9MICO</name>
<evidence type="ECO:0000313" key="1">
    <source>
        <dbReference type="EMBL" id="AKU18409.1"/>
    </source>
</evidence>